<organism evidence="1">
    <name type="scientific">freshwater metagenome</name>
    <dbReference type="NCBI Taxonomy" id="449393"/>
    <lineage>
        <taxon>unclassified sequences</taxon>
        <taxon>metagenomes</taxon>
        <taxon>ecological metagenomes</taxon>
    </lineage>
</organism>
<sequence length="267" mass="29434">MTKVLGDVTRGTTNPNRLRRVDRWMLHAVCGTIRAAHDPIVVDVGFGVSPSTTSELHQCLYKHVRADIEVVGFDNDPQRVADAQYLAVSGLQFKQGGFAVPLDRDRKPIAIRAFNVLRQYDADEVVPAWREMTARLAPQGFLIDGTCDEIGRRCTWLSIRAGAQEPETFTMSVHVGSLDVPSEIAARLPKVLIHENVPGQPLHSFLSAMDRAWQSPALVSSGPRQRWVATIESLAASGYPVIDTSVRWSLGELTVPWSVVRPTSFPG</sequence>
<dbReference type="EMBL" id="CAESAJ010000005">
    <property type="protein sequence ID" value="CAB4330240.1"/>
    <property type="molecule type" value="Genomic_DNA"/>
</dbReference>
<dbReference type="Gene3D" id="3.40.50.150">
    <property type="entry name" value="Vaccinia Virus protein VP39"/>
    <property type="match status" value="1"/>
</dbReference>
<dbReference type="SUPFAM" id="SSF53335">
    <property type="entry name" value="S-adenosyl-L-methionine-dependent methyltransferases"/>
    <property type="match status" value="1"/>
</dbReference>
<protein>
    <submittedName>
        <fullName evidence="1">Unannotated protein</fullName>
    </submittedName>
</protein>
<accession>A0A6J5YQH0</accession>
<name>A0A6J5YQH0_9ZZZZ</name>
<dbReference type="AlphaFoldDB" id="A0A6J5YQH0"/>
<reference evidence="1" key="1">
    <citation type="submission" date="2020-05" db="EMBL/GenBank/DDBJ databases">
        <authorList>
            <person name="Chiriac C."/>
            <person name="Salcher M."/>
            <person name="Ghai R."/>
            <person name="Kavagutti S V."/>
        </authorList>
    </citation>
    <scope>NUCLEOTIDE SEQUENCE</scope>
</reference>
<gene>
    <name evidence="1" type="ORF">UFOPK3770_00105</name>
</gene>
<evidence type="ECO:0000313" key="1">
    <source>
        <dbReference type="EMBL" id="CAB4330240.1"/>
    </source>
</evidence>
<proteinExistence type="predicted"/>
<dbReference type="InterPro" id="IPR029063">
    <property type="entry name" value="SAM-dependent_MTases_sf"/>
</dbReference>